<evidence type="ECO:0000256" key="5">
    <source>
        <dbReference type="ARBA" id="ARBA00022553"/>
    </source>
</evidence>
<feature type="transmembrane region" description="Helical" evidence="14">
    <location>
        <begin position="76"/>
        <end position="98"/>
    </location>
</feature>
<name>A0A5D4TYB9_9BACI</name>
<evidence type="ECO:0000256" key="14">
    <source>
        <dbReference type="SAM" id="Phobius"/>
    </source>
</evidence>
<dbReference type="CDD" id="cd00075">
    <property type="entry name" value="HATPase"/>
    <property type="match status" value="1"/>
</dbReference>
<dbReference type="SMART" id="SM00387">
    <property type="entry name" value="HATPase_c"/>
    <property type="match status" value="1"/>
</dbReference>
<protein>
    <recommendedName>
        <fullName evidence="3">histidine kinase</fullName>
        <ecNumber evidence="3">2.7.13.3</ecNumber>
    </recommendedName>
</protein>
<evidence type="ECO:0000259" key="15">
    <source>
        <dbReference type="PROSITE" id="PS50109"/>
    </source>
</evidence>
<evidence type="ECO:0000256" key="10">
    <source>
        <dbReference type="ARBA" id="ARBA00022840"/>
    </source>
</evidence>
<keyword evidence="6" id="KW-0808">Transferase</keyword>
<keyword evidence="4" id="KW-1003">Cell membrane</keyword>
<proteinExistence type="predicted"/>
<evidence type="ECO:0000256" key="3">
    <source>
        <dbReference type="ARBA" id="ARBA00012438"/>
    </source>
</evidence>
<dbReference type="SUPFAM" id="SSF47384">
    <property type="entry name" value="Homodimeric domain of signal transducing histidine kinase"/>
    <property type="match status" value="1"/>
</dbReference>
<feature type="transmembrane region" description="Helical" evidence="14">
    <location>
        <begin position="170"/>
        <end position="189"/>
    </location>
</feature>
<dbReference type="EC" id="2.7.13.3" evidence="3"/>
<dbReference type="PROSITE" id="PS50109">
    <property type="entry name" value="HIS_KIN"/>
    <property type="match status" value="1"/>
</dbReference>
<keyword evidence="11 14" id="KW-1133">Transmembrane helix</keyword>
<dbReference type="GO" id="GO:0005524">
    <property type="term" value="F:ATP binding"/>
    <property type="evidence" value="ECO:0007669"/>
    <property type="project" value="UniProtKB-KW"/>
</dbReference>
<evidence type="ECO:0000256" key="13">
    <source>
        <dbReference type="ARBA" id="ARBA00023136"/>
    </source>
</evidence>
<feature type="domain" description="Histidine kinase" evidence="15">
    <location>
        <begin position="217"/>
        <end position="422"/>
    </location>
</feature>
<reference evidence="16 17" key="1">
    <citation type="submission" date="2019-08" db="EMBL/GenBank/DDBJ databases">
        <title>Bacillus genomes from the desert of Cuatro Cienegas, Coahuila.</title>
        <authorList>
            <person name="Olmedo-Alvarez G."/>
        </authorList>
    </citation>
    <scope>NUCLEOTIDE SEQUENCE [LARGE SCALE GENOMIC DNA]</scope>
    <source>
        <strain evidence="16 17">CH87b_3T</strain>
    </source>
</reference>
<keyword evidence="13 14" id="KW-0472">Membrane</keyword>
<feature type="transmembrane region" description="Helical" evidence="14">
    <location>
        <begin position="15"/>
        <end position="33"/>
    </location>
</feature>
<feature type="transmembrane region" description="Helical" evidence="14">
    <location>
        <begin position="104"/>
        <end position="129"/>
    </location>
</feature>
<keyword evidence="12" id="KW-0902">Two-component regulatory system</keyword>
<dbReference type="PRINTS" id="PR00344">
    <property type="entry name" value="BCTRLSENSOR"/>
</dbReference>
<evidence type="ECO:0000256" key="12">
    <source>
        <dbReference type="ARBA" id="ARBA00023012"/>
    </source>
</evidence>
<dbReference type="InterPro" id="IPR036890">
    <property type="entry name" value="HATPase_C_sf"/>
</dbReference>
<gene>
    <name evidence="16" type="ORF">FZC85_10375</name>
</gene>
<keyword evidence="5" id="KW-0597">Phosphoprotein</keyword>
<evidence type="ECO:0000256" key="11">
    <source>
        <dbReference type="ARBA" id="ARBA00022989"/>
    </source>
</evidence>
<dbReference type="InterPro" id="IPR003661">
    <property type="entry name" value="HisK_dim/P_dom"/>
</dbReference>
<dbReference type="PANTHER" id="PTHR43065">
    <property type="entry name" value="SENSOR HISTIDINE KINASE"/>
    <property type="match status" value="1"/>
</dbReference>
<dbReference type="OrthoDB" id="9815750at2"/>
<comment type="caution">
    <text evidence="16">The sequence shown here is derived from an EMBL/GenBank/DDBJ whole genome shotgun (WGS) entry which is preliminary data.</text>
</comment>
<evidence type="ECO:0000256" key="1">
    <source>
        <dbReference type="ARBA" id="ARBA00000085"/>
    </source>
</evidence>
<evidence type="ECO:0000256" key="9">
    <source>
        <dbReference type="ARBA" id="ARBA00022777"/>
    </source>
</evidence>
<keyword evidence="9 16" id="KW-0418">Kinase</keyword>
<feature type="transmembrane region" description="Helical" evidence="14">
    <location>
        <begin position="141"/>
        <end position="164"/>
    </location>
</feature>
<sequence>MKGQRVSMIIFNQDVINNFFYIILSIFLIFFLIEKKMIHGWYTRLATLVSLSFAIILCMLSPIYHNPYCVHDLRMIPFVLGIMYGGPYTGLALLVVLLVSRTMIYSWSLVAFVIYVVIYLLTVIGMKWFHFDRLTSRKKIIFSVILFTIHSIVAALIANAMTVFVIDESYLINFILLPSVGMLILTYICETLLKQIQIKHALVKIEKMEVLAQLAASISHEVKNPLTVIKGFLRLLNQENLPVGKKEQYLAIASSELNRAEDIINDYLTFAKPDPDQVEDISISEQLNKLVDMVEPLSNQQSVDVHKSIMDATIVGNTRSFQQVFLNIMKNAIESMPKGGTLSILSKVQKGDVSITITDTGIGMTSEQQARLGEPYFSTKEKGTGLGLMVSYRIIEAMRGVITVESRVGKGTSFQIVFPLDRLKDPSSL</sequence>
<keyword evidence="10" id="KW-0067">ATP-binding</keyword>
<dbReference type="SUPFAM" id="SSF55874">
    <property type="entry name" value="ATPase domain of HSP90 chaperone/DNA topoisomerase II/histidine kinase"/>
    <property type="match status" value="1"/>
</dbReference>
<dbReference type="SMART" id="SM00388">
    <property type="entry name" value="HisKA"/>
    <property type="match status" value="1"/>
</dbReference>
<dbReference type="Gene3D" id="3.30.565.10">
    <property type="entry name" value="Histidine kinase-like ATPase, C-terminal domain"/>
    <property type="match status" value="1"/>
</dbReference>
<dbReference type="Pfam" id="PF02518">
    <property type="entry name" value="HATPase_c"/>
    <property type="match status" value="1"/>
</dbReference>
<evidence type="ECO:0000256" key="2">
    <source>
        <dbReference type="ARBA" id="ARBA00004651"/>
    </source>
</evidence>
<dbReference type="EMBL" id="VTEZ01000003">
    <property type="protein sequence ID" value="TYS85391.1"/>
    <property type="molecule type" value="Genomic_DNA"/>
</dbReference>
<evidence type="ECO:0000313" key="17">
    <source>
        <dbReference type="Proteomes" id="UP000324269"/>
    </source>
</evidence>
<keyword evidence="8" id="KW-0547">Nucleotide-binding</keyword>
<dbReference type="Pfam" id="PF07694">
    <property type="entry name" value="5TM-5TMR_LYT"/>
    <property type="match status" value="1"/>
</dbReference>
<comment type="subcellular location">
    <subcellularLocation>
        <location evidence="2">Cell membrane</location>
        <topology evidence="2">Multi-pass membrane protein</topology>
    </subcellularLocation>
</comment>
<evidence type="ECO:0000313" key="16">
    <source>
        <dbReference type="EMBL" id="TYS85391.1"/>
    </source>
</evidence>
<evidence type="ECO:0000256" key="6">
    <source>
        <dbReference type="ARBA" id="ARBA00022679"/>
    </source>
</evidence>
<comment type="catalytic activity">
    <reaction evidence="1">
        <text>ATP + protein L-histidine = ADP + protein N-phospho-L-histidine.</text>
        <dbReference type="EC" id="2.7.13.3"/>
    </reaction>
</comment>
<dbReference type="AlphaFoldDB" id="A0A5D4TYB9"/>
<organism evidence="16 17">
    <name type="scientific">Rossellomorea aquimaris</name>
    <dbReference type="NCBI Taxonomy" id="189382"/>
    <lineage>
        <taxon>Bacteria</taxon>
        <taxon>Bacillati</taxon>
        <taxon>Bacillota</taxon>
        <taxon>Bacilli</taxon>
        <taxon>Bacillales</taxon>
        <taxon>Bacillaceae</taxon>
        <taxon>Rossellomorea</taxon>
    </lineage>
</organism>
<keyword evidence="7 14" id="KW-0812">Transmembrane</keyword>
<dbReference type="PANTHER" id="PTHR43065:SF46">
    <property type="entry name" value="C4-DICARBOXYLATE TRANSPORT SENSOR PROTEIN DCTB"/>
    <property type="match status" value="1"/>
</dbReference>
<dbReference type="InterPro" id="IPR005467">
    <property type="entry name" value="His_kinase_dom"/>
</dbReference>
<evidence type="ECO:0000256" key="4">
    <source>
        <dbReference type="ARBA" id="ARBA00022475"/>
    </source>
</evidence>
<dbReference type="Pfam" id="PF00512">
    <property type="entry name" value="HisKA"/>
    <property type="match status" value="1"/>
</dbReference>
<dbReference type="CDD" id="cd00082">
    <property type="entry name" value="HisKA"/>
    <property type="match status" value="1"/>
</dbReference>
<dbReference type="Gene3D" id="1.10.287.130">
    <property type="match status" value="1"/>
</dbReference>
<evidence type="ECO:0000256" key="8">
    <source>
        <dbReference type="ARBA" id="ARBA00022741"/>
    </source>
</evidence>
<dbReference type="InterPro" id="IPR004358">
    <property type="entry name" value="Sig_transdc_His_kin-like_C"/>
</dbReference>
<dbReference type="Proteomes" id="UP000324269">
    <property type="component" value="Unassembled WGS sequence"/>
</dbReference>
<dbReference type="GO" id="GO:0000155">
    <property type="term" value="F:phosphorelay sensor kinase activity"/>
    <property type="evidence" value="ECO:0007669"/>
    <property type="project" value="InterPro"/>
</dbReference>
<dbReference type="InterPro" id="IPR036097">
    <property type="entry name" value="HisK_dim/P_sf"/>
</dbReference>
<dbReference type="InterPro" id="IPR011620">
    <property type="entry name" value="Sig_transdc_His_kinase_LytS_TM"/>
</dbReference>
<accession>A0A5D4TYB9</accession>
<feature type="transmembrane region" description="Helical" evidence="14">
    <location>
        <begin position="45"/>
        <end position="64"/>
    </location>
</feature>
<dbReference type="InterPro" id="IPR003594">
    <property type="entry name" value="HATPase_dom"/>
</dbReference>
<dbReference type="GO" id="GO:0071555">
    <property type="term" value="P:cell wall organization"/>
    <property type="evidence" value="ECO:0007669"/>
    <property type="project" value="InterPro"/>
</dbReference>
<dbReference type="GO" id="GO:0005886">
    <property type="term" value="C:plasma membrane"/>
    <property type="evidence" value="ECO:0007669"/>
    <property type="project" value="UniProtKB-SubCell"/>
</dbReference>
<evidence type="ECO:0000256" key="7">
    <source>
        <dbReference type="ARBA" id="ARBA00022692"/>
    </source>
</evidence>